<dbReference type="Gene3D" id="3.30.300.20">
    <property type="match status" value="1"/>
</dbReference>
<dbReference type="InterPro" id="IPR032859">
    <property type="entry name" value="KH_dom-like"/>
</dbReference>
<dbReference type="Gene3D" id="3.40.50.300">
    <property type="entry name" value="P-loop containing nucleotide triphosphate hydrolases"/>
    <property type="match status" value="2"/>
</dbReference>
<keyword evidence="4 9" id="KW-0677">Repeat</keyword>
<proteinExistence type="inferred from homology"/>
<dbReference type="GO" id="GO:0005525">
    <property type="term" value="F:GTP binding"/>
    <property type="evidence" value="ECO:0007669"/>
    <property type="project" value="UniProtKB-UniRule"/>
</dbReference>
<dbReference type="InterPro" id="IPR027417">
    <property type="entry name" value="P-loop_NTPase"/>
</dbReference>
<dbReference type="NCBIfam" id="TIGR00231">
    <property type="entry name" value="small_GTP"/>
    <property type="match status" value="2"/>
</dbReference>
<comment type="similarity">
    <text evidence="1 8 9">Belongs to the TRAFAC class TrmE-Era-EngA-EngB-Septin-like GTPase superfamily. EngA (Der) GTPase family.</text>
</comment>
<reference evidence="12 13" key="1">
    <citation type="submission" date="2020-02" db="EMBL/GenBank/DDBJ databases">
        <title>Albibacoteraceae fam. nov., the first described family within the subdivision 4 Verrucomicrobia.</title>
        <authorList>
            <person name="Xi F."/>
        </authorList>
    </citation>
    <scope>NUCLEOTIDE SEQUENCE [LARGE SCALE GENOMIC DNA]</scope>
    <source>
        <strain evidence="12 13">CK1056</strain>
    </source>
</reference>
<accession>A0A6B2M4F3</accession>
<sequence length="467" mass="52671">METVALVGRPNVGKSRLFNRLASRRLAIVHDQAGVTRDVNSTVVKNHYTLLDTGGIGLVVDMDHEKLIEAAEAQVWLAIEAADLICFVVDGREGLTALDETIAEKLRESGKRVILAVNKIDHEGMEDQVDEFTGLGFETYFPVSAEHGYNSSQLEREIEVVVGPAPEETDEPEEYRIHIAFAGRPNVGKSSLCNHLLADERLVVSEVPGTTRDSVMLDLDFQTKDEKSIPFRLVDTAGLRKRKRVSHSIEYFSTLRTRQSIERSDIVFLVVDAESGVTRQDKALAGEIMDAGKCVALLVNKWDLAIDRFRGNHPDGYENMEEFKRAYAASALSELFFLPDSPVLFVSALRGFSMDKVLNQARALWETSGRTLSTPKVNAVVHGLIEKKQPRYIDNKRFKAYYAVQTGNRPFRFKLFCNRATKLDDGYRRYLQKGFIKNFKLQGCPVQFELRGKEKRYADMGKKGSRR</sequence>
<dbReference type="NCBIfam" id="TIGR03594">
    <property type="entry name" value="GTPase_EngA"/>
    <property type="match status" value="1"/>
</dbReference>
<feature type="binding site" evidence="8">
    <location>
        <begin position="300"/>
        <end position="303"/>
    </location>
    <ligand>
        <name>GTP</name>
        <dbReference type="ChEBI" id="CHEBI:37565"/>
        <label>2</label>
    </ligand>
</feature>
<dbReference type="Pfam" id="PF01926">
    <property type="entry name" value="MMR_HSR1"/>
    <property type="match status" value="2"/>
</dbReference>
<dbReference type="GO" id="GO:0043022">
    <property type="term" value="F:ribosome binding"/>
    <property type="evidence" value="ECO:0007669"/>
    <property type="project" value="TreeGrafter"/>
</dbReference>
<organism evidence="12 13">
    <name type="scientific">Oceanipulchritudo coccoides</name>
    <dbReference type="NCBI Taxonomy" id="2706888"/>
    <lineage>
        <taxon>Bacteria</taxon>
        <taxon>Pseudomonadati</taxon>
        <taxon>Verrucomicrobiota</taxon>
        <taxon>Opitutia</taxon>
        <taxon>Puniceicoccales</taxon>
        <taxon>Oceanipulchritudinaceae</taxon>
        <taxon>Oceanipulchritudo</taxon>
    </lineage>
</organism>
<dbReference type="CDD" id="cd01894">
    <property type="entry name" value="EngA1"/>
    <property type="match status" value="1"/>
</dbReference>
<evidence type="ECO:0000256" key="4">
    <source>
        <dbReference type="ARBA" id="ARBA00022737"/>
    </source>
</evidence>
<feature type="domain" description="G" evidence="10">
    <location>
        <begin position="178"/>
        <end position="301"/>
    </location>
</feature>
<dbReference type="AlphaFoldDB" id="A0A6B2M4F3"/>
<evidence type="ECO:0000313" key="13">
    <source>
        <dbReference type="Proteomes" id="UP000478417"/>
    </source>
</evidence>
<evidence type="ECO:0000256" key="5">
    <source>
        <dbReference type="ARBA" id="ARBA00022741"/>
    </source>
</evidence>
<keyword evidence="13" id="KW-1185">Reference proteome</keyword>
<comment type="function">
    <text evidence="8 9">GTPase that plays an essential role in the late steps of ribosome biogenesis.</text>
</comment>
<feature type="binding site" evidence="8">
    <location>
        <begin position="235"/>
        <end position="239"/>
    </location>
    <ligand>
        <name>GTP</name>
        <dbReference type="ChEBI" id="CHEBI:37565"/>
        <label>2</label>
    </ligand>
</feature>
<feature type="binding site" evidence="8">
    <location>
        <begin position="52"/>
        <end position="56"/>
    </location>
    <ligand>
        <name>GTP</name>
        <dbReference type="ChEBI" id="CHEBI:37565"/>
        <label>1</label>
    </ligand>
</feature>
<feature type="domain" description="GTPase Der C-terminal KH-domain-like" evidence="11">
    <location>
        <begin position="372"/>
        <end position="451"/>
    </location>
</feature>
<evidence type="ECO:0000256" key="2">
    <source>
        <dbReference type="ARBA" id="ARBA00020953"/>
    </source>
</evidence>
<evidence type="ECO:0000256" key="3">
    <source>
        <dbReference type="ARBA" id="ARBA00022517"/>
    </source>
</evidence>
<gene>
    <name evidence="8 12" type="primary">der</name>
    <name evidence="12" type="ORF">G0Q06_08665</name>
</gene>
<dbReference type="CDD" id="cd01895">
    <property type="entry name" value="EngA2"/>
    <property type="match status" value="1"/>
</dbReference>
<dbReference type="InterPro" id="IPR015946">
    <property type="entry name" value="KH_dom-like_a/b"/>
</dbReference>
<protein>
    <recommendedName>
        <fullName evidence="2 8">GTPase Der</fullName>
    </recommendedName>
    <alternativeName>
        <fullName evidence="7 8">GTP-binding protein EngA</fullName>
    </alternativeName>
</protein>
<dbReference type="InterPro" id="IPR005225">
    <property type="entry name" value="Small_GTP-bd"/>
</dbReference>
<feature type="binding site" evidence="8">
    <location>
        <begin position="118"/>
        <end position="121"/>
    </location>
    <ligand>
        <name>GTP</name>
        <dbReference type="ChEBI" id="CHEBI:37565"/>
        <label>1</label>
    </ligand>
</feature>
<evidence type="ECO:0000259" key="10">
    <source>
        <dbReference type="Pfam" id="PF01926"/>
    </source>
</evidence>
<dbReference type="PANTHER" id="PTHR43834">
    <property type="entry name" value="GTPASE DER"/>
    <property type="match status" value="1"/>
</dbReference>
<dbReference type="PRINTS" id="PR00326">
    <property type="entry name" value="GTP1OBG"/>
</dbReference>
<keyword evidence="6 8" id="KW-0342">GTP-binding</keyword>
<dbReference type="HAMAP" id="MF_00195">
    <property type="entry name" value="GTPase_Der"/>
    <property type="match status" value="1"/>
</dbReference>
<dbReference type="GO" id="GO:0042254">
    <property type="term" value="P:ribosome biogenesis"/>
    <property type="evidence" value="ECO:0007669"/>
    <property type="project" value="UniProtKB-KW"/>
</dbReference>
<comment type="caution">
    <text evidence="12">The sequence shown here is derived from an EMBL/GenBank/DDBJ whole genome shotgun (WGS) entry which is preliminary data.</text>
</comment>
<dbReference type="PIRSF" id="PIRSF006485">
    <property type="entry name" value="GTP-binding_EngA"/>
    <property type="match status" value="1"/>
</dbReference>
<evidence type="ECO:0000256" key="1">
    <source>
        <dbReference type="ARBA" id="ARBA00008279"/>
    </source>
</evidence>
<dbReference type="SUPFAM" id="SSF52540">
    <property type="entry name" value="P-loop containing nucleoside triphosphate hydrolases"/>
    <property type="match status" value="2"/>
</dbReference>
<keyword evidence="3 8" id="KW-0690">Ribosome biogenesis</keyword>
<evidence type="ECO:0000256" key="9">
    <source>
        <dbReference type="RuleBase" id="RU004481"/>
    </source>
</evidence>
<dbReference type="EMBL" id="JAAGNX010000002">
    <property type="protein sequence ID" value="NDV62520.1"/>
    <property type="molecule type" value="Genomic_DNA"/>
</dbReference>
<comment type="subunit">
    <text evidence="8">Associates with the 50S ribosomal subunit.</text>
</comment>
<dbReference type="RefSeq" id="WP_163964494.1">
    <property type="nucleotide sequence ID" value="NZ_JAAGNX010000002.1"/>
</dbReference>
<name>A0A6B2M4F3_9BACT</name>
<dbReference type="PANTHER" id="PTHR43834:SF6">
    <property type="entry name" value="GTPASE DER"/>
    <property type="match status" value="1"/>
</dbReference>
<dbReference type="Proteomes" id="UP000478417">
    <property type="component" value="Unassembled WGS sequence"/>
</dbReference>
<dbReference type="InterPro" id="IPR006073">
    <property type="entry name" value="GTP-bd"/>
</dbReference>
<evidence type="ECO:0000259" key="11">
    <source>
        <dbReference type="Pfam" id="PF14714"/>
    </source>
</evidence>
<feature type="domain" description="G" evidence="10">
    <location>
        <begin position="3"/>
        <end position="119"/>
    </location>
</feature>
<evidence type="ECO:0000313" key="12">
    <source>
        <dbReference type="EMBL" id="NDV62520.1"/>
    </source>
</evidence>
<dbReference type="InterPro" id="IPR016484">
    <property type="entry name" value="GTPase_Der"/>
</dbReference>
<feature type="binding site" evidence="8">
    <location>
        <begin position="8"/>
        <end position="15"/>
    </location>
    <ligand>
        <name>GTP</name>
        <dbReference type="ChEBI" id="CHEBI:37565"/>
        <label>1</label>
    </ligand>
</feature>
<feature type="binding site" evidence="8">
    <location>
        <begin position="183"/>
        <end position="190"/>
    </location>
    <ligand>
        <name>GTP</name>
        <dbReference type="ChEBI" id="CHEBI:37565"/>
        <label>2</label>
    </ligand>
</feature>
<evidence type="ECO:0000256" key="6">
    <source>
        <dbReference type="ARBA" id="ARBA00023134"/>
    </source>
</evidence>
<evidence type="ECO:0000256" key="7">
    <source>
        <dbReference type="ARBA" id="ARBA00032345"/>
    </source>
</evidence>
<dbReference type="Pfam" id="PF14714">
    <property type="entry name" value="KH_dom-like"/>
    <property type="match status" value="1"/>
</dbReference>
<keyword evidence="5 8" id="KW-0547">Nucleotide-binding</keyword>
<evidence type="ECO:0000256" key="8">
    <source>
        <dbReference type="HAMAP-Rule" id="MF_00195"/>
    </source>
</evidence>